<feature type="domain" description="P-type ATPase N-terminal" evidence="2">
    <location>
        <begin position="51"/>
        <end position="101"/>
    </location>
</feature>
<gene>
    <name evidence="3" type="ORF">MHBO_005234</name>
</gene>
<dbReference type="SUPFAM" id="SSF81665">
    <property type="entry name" value="Calcium ATPase, transmembrane domain M"/>
    <property type="match status" value="1"/>
</dbReference>
<dbReference type="Pfam" id="PF16209">
    <property type="entry name" value="PhoLip_ATPase_N"/>
    <property type="match status" value="1"/>
</dbReference>
<feature type="non-terminal residue" evidence="3">
    <location>
        <position position="121"/>
    </location>
</feature>
<comment type="caution">
    <text evidence="3">The sequence shown here is derived from an EMBL/GenBank/DDBJ whole genome shotgun (WGS) entry which is preliminary data.</text>
</comment>
<keyword evidence="4" id="KW-1185">Reference proteome</keyword>
<proteinExistence type="predicted"/>
<dbReference type="InterPro" id="IPR032631">
    <property type="entry name" value="P-type_ATPase_N"/>
</dbReference>
<protein>
    <recommendedName>
        <fullName evidence="2">P-type ATPase N-terminal domain-containing protein</fullName>
    </recommendedName>
</protein>
<evidence type="ECO:0000259" key="2">
    <source>
        <dbReference type="Pfam" id="PF16209"/>
    </source>
</evidence>
<organism evidence="3 4">
    <name type="scientific">Bonamia ostreae</name>
    <dbReference type="NCBI Taxonomy" id="126728"/>
    <lineage>
        <taxon>Eukaryota</taxon>
        <taxon>Sar</taxon>
        <taxon>Rhizaria</taxon>
        <taxon>Endomyxa</taxon>
        <taxon>Ascetosporea</taxon>
        <taxon>Haplosporida</taxon>
        <taxon>Bonamia</taxon>
    </lineage>
</organism>
<dbReference type="InterPro" id="IPR023298">
    <property type="entry name" value="ATPase_P-typ_TM_dom_sf"/>
</dbReference>
<dbReference type="Proteomes" id="UP001439008">
    <property type="component" value="Unassembled WGS sequence"/>
</dbReference>
<keyword evidence="1" id="KW-1133">Transmembrane helix</keyword>
<evidence type="ECO:0000313" key="4">
    <source>
        <dbReference type="Proteomes" id="UP001439008"/>
    </source>
</evidence>
<name>A0ABV2AVC9_9EUKA</name>
<dbReference type="PANTHER" id="PTHR24092">
    <property type="entry name" value="PROBABLE PHOSPHOLIPID-TRANSPORTING ATPASE"/>
    <property type="match status" value="1"/>
</dbReference>
<dbReference type="EMBL" id="JBDODL010007265">
    <property type="protein sequence ID" value="MES1923626.1"/>
    <property type="molecule type" value="Genomic_DNA"/>
</dbReference>
<keyword evidence="1" id="KW-0472">Membrane</keyword>
<reference evidence="3 4" key="1">
    <citation type="journal article" date="2024" name="BMC Biol.">
        <title>Comparative genomics of Ascetosporea gives new insight into the evolutionary basis for animal parasitism in Rhizaria.</title>
        <authorList>
            <person name="Hiltunen Thoren M."/>
            <person name="Onut-Brannstrom I."/>
            <person name="Alfjorden A."/>
            <person name="Peckova H."/>
            <person name="Swords F."/>
            <person name="Hooper C."/>
            <person name="Holzer A.S."/>
            <person name="Bass D."/>
            <person name="Burki F."/>
        </authorList>
    </citation>
    <scope>NUCLEOTIDE SEQUENCE [LARGE SCALE GENOMIC DNA]</scope>
    <source>
        <strain evidence="3">20-A016</strain>
    </source>
</reference>
<accession>A0ABV2AVC9</accession>
<keyword evidence="1" id="KW-0812">Transmembrane</keyword>
<sequence length="121" mass="14176">MEPKVNKEMDVYIHFGRIQTYDDHDTCEICHTKEPTRLERFLAATGIEQNKKNAITSTRYSPVTFLPMSIINQFRRPSNIYFTLILILSFTKYSSSSPAFTFIPIFVVFSISILKDFYEFI</sequence>
<evidence type="ECO:0000256" key="1">
    <source>
        <dbReference type="SAM" id="Phobius"/>
    </source>
</evidence>
<evidence type="ECO:0000313" key="3">
    <source>
        <dbReference type="EMBL" id="MES1923626.1"/>
    </source>
</evidence>
<feature type="transmembrane region" description="Helical" evidence="1">
    <location>
        <begin position="78"/>
        <end position="94"/>
    </location>
</feature>